<dbReference type="EMBL" id="BAABUK010000044">
    <property type="protein sequence ID" value="GAA5817549.1"/>
    <property type="molecule type" value="Genomic_DNA"/>
</dbReference>
<comment type="caution">
    <text evidence="1">The sequence shown here is derived from an EMBL/GenBank/DDBJ whole genome shotgun (WGS) entry which is preliminary data.</text>
</comment>
<evidence type="ECO:0000313" key="2">
    <source>
        <dbReference type="Proteomes" id="UP001473302"/>
    </source>
</evidence>
<dbReference type="Proteomes" id="UP001473302">
    <property type="component" value="Unassembled WGS sequence"/>
</dbReference>
<accession>A0ABP9ZEK2</accession>
<protein>
    <submittedName>
        <fullName evidence="1">Uncharacterized protein</fullName>
    </submittedName>
</protein>
<proteinExistence type="predicted"/>
<gene>
    <name evidence="1" type="ORF">MFLAVUS_011097</name>
</gene>
<sequence length="952" mass="109861">MRVKSWGDKDFESDNEDDVRIDNFTENLSDIFEKDKNDWSEDDIFLLKAVSDYVRLIVDDVIEELNLDVGITSAFYYILTVPSHWEDEMREVLLRPIFAEAGLISSDDHKDRILFCSELDSLCYYITRADENTDYLGKGKSMILCRFNTPEERRISIKLDLISTVNSIFDFPGALIHPKAVRSNTVSLTINDITDGIKAFINTELSTDIQDEIVQTIMNIPFSESFSDKDENEIINFMKPLFTDTTNWKLEKQQEDLIKSISLFNICSKISETILNDIKHVFLGSITNKYRVVMINDEHSSNTLSDKNLLNWSRYILAYSEISTRNKNAINAVSWFTENEKEGSCLYGYNAIQKADIYSKPRIISTQDPTTSSSIFIKSKPDAIMNIDISLESTLLSFSLLDENGFIKEIWDHDYFVTNTRFIMFAQEYLMGDSNIFAGGKDTVLSNDIMVGLQAILNVESRAKDSLISTERQVYIKAFVLIYMIHIKNIVSSKLAVILGRNIDIRIGYAITIEKMLLNGLFGTEEDLKDIIYTSGLLQKDDSLKKLRVITQGERLFPIIQQSLKLQFPLKSYFVVAQLHDYYVQLTLNQVVTESGEGDQEAIIIRDEIIQIPNIYESLCLNMWSNIIEENSLIQLCDRHTKHKDTKLQEIFSSKNRKEFTKNFKRYISENVLNNNSIPQYTDRNTVELSTSCRCKAILTVNDIVDISFKPFLHEMISLVSTSLLFGKYTDIQYIFHLICFNYNPQFQPILMEILKNKSSQLMYEQRADTPHYVIPKLPDQLLRHALEQRQFLYKGFQVGILHHVHSEDYGFGFSSGLKKFNYTYKNNKSDTETTLFDNSAVFYVNIENFDKIIAVYPSELNYDNITQYFKLKNTDNLTSEKTLCIKDTLEGTEGGYFRQGYWKNGQFLPIVISMVYKGYSYSLSLVTKYIGEEIKKEGSAIFAEPMTLARF</sequence>
<reference evidence="1 2" key="1">
    <citation type="submission" date="2024-04" db="EMBL/GenBank/DDBJ databases">
        <title>genome sequences of Mucor flavus KT1a and Helicostylum pulchrum KT1b strains isolated from the surface of a dry-aged beef.</title>
        <authorList>
            <person name="Toyotome T."/>
            <person name="Hosono M."/>
            <person name="Torimaru M."/>
            <person name="Fukuda K."/>
            <person name="Mikami N."/>
        </authorList>
    </citation>
    <scope>NUCLEOTIDE SEQUENCE [LARGE SCALE GENOMIC DNA]</scope>
    <source>
        <strain evidence="1 2">KT1a</strain>
    </source>
</reference>
<name>A0ABP9ZEK2_9FUNG</name>
<keyword evidence="2" id="KW-1185">Reference proteome</keyword>
<evidence type="ECO:0000313" key="1">
    <source>
        <dbReference type="EMBL" id="GAA5817549.1"/>
    </source>
</evidence>
<organism evidence="1 2">
    <name type="scientific">Mucor flavus</name>
    <dbReference type="NCBI Taxonomy" id="439312"/>
    <lineage>
        <taxon>Eukaryota</taxon>
        <taxon>Fungi</taxon>
        <taxon>Fungi incertae sedis</taxon>
        <taxon>Mucoromycota</taxon>
        <taxon>Mucoromycotina</taxon>
        <taxon>Mucoromycetes</taxon>
        <taxon>Mucorales</taxon>
        <taxon>Mucorineae</taxon>
        <taxon>Mucoraceae</taxon>
        <taxon>Mucor</taxon>
    </lineage>
</organism>